<evidence type="ECO:0000313" key="3">
    <source>
        <dbReference type="EMBL" id="KAI9264202.1"/>
    </source>
</evidence>
<dbReference type="InterPro" id="IPR001810">
    <property type="entry name" value="F-box_dom"/>
</dbReference>
<protein>
    <recommendedName>
        <fullName evidence="2">F-box domain-containing protein</fullName>
    </recommendedName>
</protein>
<name>A0AAD5KB12_9FUNG</name>
<dbReference type="InterPro" id="IPR036047">
    <property type="entry name" value="F-box-like_dom_sf"/>
</dbReference>
<dbReference type="PROSITE" id="PS50181">
    <property type="entry name" value="FBOX"/>
    <property type="match status" value="1"/>
</dbReference>
<dbReference type="SUPFAM" id="SSF81383">
    <property type="entry name" value="F-box domain"/>
    <property type="match status" value="1"/>
</dbReference>
<feature type="region of interest" description="Disordered" evidence="1">
    <location>
        <begin position="1"/>
        <end position="24"/>
    </location>
</feature>
<dbReference type="SUPFAM" id="SSF52047">
    <property type="entry name" value="RNI-like"/>
    <property type="match status" value="1"/>
</dbReference>
<evidence type="ECO:0000313" key="4">
    <source>
        <dbReference type="Proteomes" id="UP001209540"/>
    </source>
</evidence>
<dbReference type="PANTHER" id="PTHR16134">
    <property type="entry name" value="F-BOX/TPR REPEAT PROTEIN POF3"/>
    <property type="match status" value="1"/>
</dbReference>
<dbReference type="Proteomes" id="UP001209540">
    <property type="component" value="Unassembled WGS sequence"/>
</dbReference>
<evidence type="ECO:0000259" key="2">
    <source>
        <dbReference type="PROSITE" id="PS50181"/>
    </source>
</evidence>
<comment type="caution">
    <text evidence="3">The sequence shown here is derived from an EMBL/GenBank/DDBJ whole genome shotgun (WGS) entry which is preliminary data.</text>
</comment>
<reference evidence="3" key="1">
    <citation type="journal article" date="2022" name="IScience">
        <title>Evolution of zygomycete secretomes and the origins of terrestrial fungal ecologies.</title>
        <authorList>
            <person name="Chang Y."/>
            <person name="Wang Y."/>
            <person name="Mondo S."/>
            <person name="Ahrendt S."/>
            <person name="Andreopoulos W."/>
            <person name="Barry K."/>
            <person name="Beard J."/>
            <person name="Benny G.L."/>
            <person name="Blankenship S."/>
            <person name="Bonito G."/>
            <person name="Cuomo C."/>
            <person name="Desiro A."/>
            <person name="Gervers K.A."/>
            <person name="Hundley H."/>
            <person name="Kuo A."/>
            <person name="LaButti K."/>
            <person name="Lang B.F."/>
            <person name="Lipzen A."/>
            <person name="O'Donnell K."/>
            <person name="Pangilinan J."/>
            <person name="Reynolds N."/>
            <person name="Sandor L."/>
            <person name="Smith M.E."/>
            <person name="Tsang A."/>
            <person name="Grigoriev I.V."/>
            <person name="Stajich J.E."/>
            <person name="Spatafora J.W."/>
        </authorList>
    </citation>
    <scope>NUCLEOTIDE SEQUENCE</scope>
    <source>
        <strain evidence="3">RSA 2281</strain>
    </source>
</reference>
<keyword evidence="4" id="KW-1185">Reference proteome</keyword>
<dbReference type="CDD" id="cd09917">
    <property type="entry name" value="F-box_SF"/>
    <property type="match status" value="1"/>
</dbReference>
<feature type="region of interest" description="Disordered" evidence="1">
    <location>
        <begin position="439"/>
        <end position="482"/>
    </location>
</feature>
<dbReference type="PANTHER" id="PTHR16134:SF119">
    <property type="entry name" value="AT02038P-RELATED"/>
    <property type="match status" value="1"/>
</dbReference>
<accession>A0AAD5KB12</accession>
<dbReference type="EMBL" id="JAIXMP010000012">
    <property type="protein sequence ID" value="KAI9264202.1"/>
    <property type="molecule type" value="Genomic_DNA"/>
</dbReference>
<dbReference type="AlphaFoldDB" id="A0AAD5KB12"/>
<feature type="compositionally biased region" description="Low complexity" evidence="1">
    <location>
        <begin position="445"/>
        <end position="459"/>
    </location>
</feature>
<feature type="compositionally biased region" description="Low complexity" evidence="1">
    <location>
        <begin position="469"/>
        <end position="481"/>
    </location>
</feature>
<gene>
    <name evidence="3" type="ORF">BDA99DRAFT_559491</name>
</gene>
<reference evidence="3" key="2">
    <citation type="submission" date="2023-02" db="EMBL/GenBank/DDBJ databases">
        <authorList>
            <consortium name="DOE Joint Genome Institute"/>
            <person name="Mondo S.J."/>
            <person name="Chang Y."/>
            <person name="Wang Y."/>
            <person name="Ahrendt S."/>
            <person name="Andreopoulos W."/>
            <person name="Barry K."/>
            <person name="Beard J."/>
            <person name="Benny G.L."/>
            <person name="Blankenship S."/>
            <person name="Bonito G."/>
            <person name="Cuomo C."/>
            <person name="Desiro A."/>
            <person name="Gervers K.A."/>
            <person name="Hundley H."/>
            <person name="Kuo A."/>
            <person name="LaButti K."/>
            <person name="Lang B.F."/>
            <person name="Lipzen A."/>
            <person name="O'Donnell K."/>
            <person name="Pangilinan J."/>
            <person name="Reynolds N."/>
            <person name="Sandor L."/>
            <person name="Smith M.W."/>
            <person name="Tsang A."/>
            <person name="Grigoriev I.V."/>
            <person name="Stajich J.E."/>
            <person name="Spatafora J.W."/>
        </authorList>
    </citation>
    <scope>NUCLEOTIDE SEQUENCE</scope>
    <source>
        <strain evidence="3">RSA 2281</strain>
    </source>
</reference>
<dbReference type="Gene3D" id="3.80.10.10">
    <property type="entry name" value="Ribonuclease Inhibitor"/>
    <property type="match status" value="1"/>
</dbReference>
<dbReference type="InterPro" id="IPR032675">
    <property type="entry name" value="LRR_dom_sf"/>
</dbReference>
<evidence type="ECO:0000256" key="1">
    <source>
        <dbReference type="SAM" id="MobiDB-lite"/>
    </source>
</evidence>
<dbReference type="Pfam" id="PF12937">
    <property type="entry name" value="F-box-like"/>
    <property type="match status" value="1"/>
</dbReference>
<dbReference type="Gene3D" id="1.20.1280.50">
    <property type="match status" value="1"/>
</dbReference>
<sequence>MLSLNNPILRSPSRKDQQIQDSTPENAVVSLNKEKLPTMSTLLGNMNDIQHVVSQWRREQPDSHDDVFYNNLGITSVPPLVSSTSSSPIAQESFSPKTPPLFDNTNMEVADRHYQQQEPWIHVLPYDILNQIFGRLSMHDLVVCLAVCRPWFSFIMNYPLFQKYASVELPSFLTLPDMFDFMLTRQNEHSSMHDGELNVIGQTKEAGETILRFIMYSARNFKFRSIFFKNWEYNIKSDEDTLYSLYTTLRQFVPHLETVSLINVIEFPSIAYLWRIFSACNNVKQLTIICNQSHQQSQRMITTMSNYCYDNDLIDDTATPIEIAHCVSHEPLYPISMTALPMVSLTYLKLSLPDVYKHHYRIGGAAAFPNIFPCCPNLQHLYMDTLDNIFHAHAIYEAFQHCPRLENIIVSPLAEVPPGIVVQFNEGINHTSINNYNNIHHHHSSITNSRPKFKSSSSSNDMIRTKNLSPPSSSTNPSQQPRRLVFTQGNCKGRNPLRRYDLCDSGCLHSNSNYLVPILKKHRTTLNLLYLQYDGEGQSASTCIQRLGQYGGAPQLRELHFVADGRIFTTDDDDHEYKQTMASYHVNSLSSSSSLISQQLATLISQCPFLQVLVVTSNDGSSVSMTIDNQLLQALGNTCSQLRHLVIRGKHTEITTQGLLDFSSATSTTSCLEHLDIDCCVWDEDLIRLITKLKQLKFLRLLNHHASKHNGNDQTVNDVLYSCNSSRLFRK</sequence>
<dbReference type="SMART" id="SM00256">
    <property type="entry name" value="FBOX"/>
    <property type="match status" value="1"/>
</dbReference>
<proteinExistence type="predicted"/>
<organism evidence="3 4">
    <name type="scientific">Phascolomyces articulosus</name>
    <dbReference type="NCBI Taxonomy" id="60185"/>
    <lineage>
        <taxon>Eukaryota</taxon>
        <taxon>Fungi</taxon>
        <taxon>Fungi incertae sedis</taxon>
        <taxon>Mucoromycota</taxon>
        <taxon>Mucoromycotina</taxon>
        <taxon>Mucoromycetes</taxon>
        <taxon>Mucorales</taxon>
        <taxon>Lichtheimiaceae</taxon>
        <taxon>Phascolomyces</taxon>
    </lineage>
</organism>
<feature type="domain" description="F-box" evidence="2">
    <location>
        <begin position="118"/>
        <end position="164"/>
    </location>
</feature>